<reference evidence="1" key="1">
    <citation type="submission" date="2022-05" db="EMBL/GenBank/DDBJ databases">
        <title>Chromosome-level genome of Chaenocephalus aceratus.</title>
        <authorList>
            <person name="Park H."/>
        </authorList>
    </citation>
    <scope>NUCLEOTIDE SEQUENCE</scope>
    <source>
        <strain evidence="1">KU_202001</strain>
    </source>
</reference>
<comment type="caution">
    <text evidence="1">The sequence shown here is derived from an EMBL/GenBank/DDBJ whole genome shotgun (WGS) entry which is preliminary data.</text>
</comment>
<accession>A0ACB9WVS9</accession>
<organism evidence="1 2">
    <name type="scientific">Chaenocephalus aceratus</name>
    <name type="common">Blackfin icefish</name>
    <name type="synonym">Chaenichthys aceratus</name>
    <dbReference type="NCBI Taxonomy" id="36190"/>
    <lineage>
        <taxon>Eukaryota</taxon>
        <taxon>Metazoa</taxon>
        <taxon>Chordata</taxon>
        <taxon>Craniata</taxon>
        <taxon>Vertebrata</taxon>
        <taxon>Euteleostomi</taxon>
        <taxon>Actinopterygii</taxon>
        <taxon>Neopterygii</taxon>
        <taxon>Teleostei</taxon>
        <taxon>Neoteleostei</taxon>
        <taxon>Acanthomorphata</taxon>
        <taxon>Eupercaria</taxon>
        <taxon>Perciformes</taxon>
        <taxon>Notothenioidei</taxon>
        <taxon>Channichthyidae</taxon>
        <taxon>Chaenocephalus</taxon>
    </lineage>
</organism>
<dbReference type="Proteomes" id="UP001057452">
    <property type="component" value="Chromosome 11"/>
</dbReference>
<proteinExistence type="predicted"/>
<feature type="non-terminal residue" evidence="1">
    <location>
        <position position="1"/>
    </location>
</feature>
<feature type="non-terminal residue" evidence="1">
    <location>
        <position position="80"/>
    </location>
</feature>
<keyword evidence="2" id="KW-1185">Reference proteome</keyword>
<evidence type="ECO:0000313" key="1">
    <source>
        <dbReference type="EMBL" id="KAI4818025.1"/>
    </source>
</evidence>
<sequence>SRTLTLKASQPPVLDQSLNPCANKSLLHTKYPAARSTNVATPEVDGPISGAGVHRWDVTSAAVVSGLECYRLTIGTIEHS</sequence>
<protein>
    <submittedName>
        <fullName evidence="1">Uncharacterized protein</fullName>
    </submittedName>
</protein>
<dbReference type="EMBL" id="CM043795">
    <property type="protein sequence ID" value="KAI4818025.1"/>
    <property type="molecule type" value="Genomic_DNA"/>
</dbReference>
<name>A0ACB9WVS9_CHAAC</name>
<evidence type="ECO:0000313" key="2">
    <source>
        <dbReference type="Proteomes" id="UP001057452"/>
    </source>
</evidence>
<gene>
    <name evidence="1" type="ORF">KUCAC02_011391</name>
</gene>